<name>A0AA37M3Y9_9HYPH</name>
<evidence type="ECO:0000256" key="1">
    <source>
        <dbReference type="SAM" id="SignalP"/>
    </source>
</evidence>
<evidence type="ECO:0000313" key="3">
    <source>
        <dbReference type="Proteomes" id="UP001055286"/>
    </source>
</evidence>
<gene>
    <name evidence="2" type="ORF">MPEAHAMD_2016</name>
</gene>
<sequence length="140" mass="14428">MRIIAASLSFLALTACGTVTRGTTEQVTFLSEPPGAAMRTSFGTGCPVTPCTLEIPRKQEFVTTFSLPGHADVQVPVTTKLSGTGGASMAGNLVAGGLIGAGVDAYHGTAYDHTPNPVIGRMVPFSSPLPARRRRAAPQS</sequence>
<dbReference type="RefSeq" id="WP_238190633.1">
    <property type="nucleotide sequence ID" value="NZ_BPQJ01000007.1"/>
</dbReference>
<dbReference type="AlphaFoldDB" id="A0AA37M3Y9"/>
<comment type="caution">
    <text evidence="2">The sequence shown here is derived from an EMBL/GenBank/DDBJ whole genome shotgun (WGS) entry which is preliminary data.</text>
</comment>
<accession>A0AA37M3Y9</accession>
<feature type="chain" id="PRO_5041301102" description="Translation initiation factor 2" evidence="1">
    <location>
        <begin position="22"/>
        <end position="140"/>
    </location>
</feature>
<proteinExistence type="predicted"/>
<evidence type="ECO:0000313" key="2">
    <source>
        <dbReference type="EMBL" id="GJD61868.1"/>
    </source>
</evidence>
<organism evidence="2 3">
    <name type="scientific">Methylobacterium frigidaeris</name>
    <dbReference type="NCBI Taxonomy" id="2038277"/>
    <lineage>
        <taxon>Bacteria</taxon>
        <taxon>Pseudomonadati</taxon>
        <taxon>Pseudomonadota</taxon>
        <taxon>Alphaproteobacteria</taxon>
        <taxon>Hyphomicrobiales</taxon>
        <taxon>Methylobacteriaceae</taxon>
        <taxon>Methylobacterium</taxon>
    </lineage>
</organism>
<reference evidence="2" key="1">
    <citation type="journal article" date="2016" name="Front. Microbiol.">
        <title>Genome Sequence of the Piezophilic, Mesophilic Sulfate-Reducing Bacterium Desulfovibrio indicus J2T.</title>
        <authorList>
            <person name="Cao J."/>
            <person name="Maignien L."/>
            <person name="Shao Z."/>
            <person name="Alain K."/>
            <person name="Jebbar M."/>
        </authorList>
    </citation>
    <scope>NUCLEOTIDE SEQUENCE</scope>
    <source>
        <strain evidence="2">JCM 32048</strain>
    </source>
</reference>
<protein>
    <recommendedName>
        <fullName evidence="4">Translation initiation factor 2</fullName>
    </recommendedName>
</protein>
<keyword evidence="1" id="KW-0732">Signal</keyword>
<feature type="signal peptide" evidence="1">
    <location>
        <begin position="1"/>
        <end position="21"/>
    </location>
</feature>
<dbReference type="PROSITE" id="PS51257">
    <property type="entry name" value="PROKAR_LIPOPROTEIN"/>
    <property type="match status" value="1"/>
</dbReference>
<keyword evidence="3" id="KW-1185">Reference proteome</keyword>
<evidence type="ECO:0008006" key="4">
    <source>
        <dbReference type="Google" id="ProtNLM"/>
    </source>
</evidence>
<reference evidence="2" key="2">
    <citation type="submission" date="2021-08" db="EMBL/GenBank/DDBJ databases">
        <authorList>
            <person name="Tani A."/>
            <person name="Ola A."/>
            <person name="Ogura Y."/>
            <person name="Katsura K."/>
            <person name="Hayashi T."/>
        </authorList>
    </citation>
    <scope>NUCLEOTIDE SEQUENCE</scope>
    <source>
        <strain evidence="2">JCM 32048</strain>
    </source>
</reference>
<dbReference type="Proteomes" id="UP001055286">
    <property type="component" value="Unassembled WGS sequence"/>
</dbReference>
<dbReference type="EMBL" id="BPQJ01000007">
    <property type="protein sequence ID" value="GJD61868.1"/>
    <property type="molecule type" value="Genomic_DNA"/>
</dbReference>